<evidence type="ECO:0000256" key="2">
    <source>
        <dbReference type="ARBA" id="ARBA00022859"/>
    </source>
</evidence>
<dbReference type="PANTHER" id="PTHR19367">
    <property type="entry name" value="T-CELL RECEPTOR ALPHA CHAIN V REGION"/>
    <property type="match status" value="1"/>
</dbReference>
<dbReference type="PROSITE" id="PS50835">
    <property type="entry name" value="IG_LIKE"/>
    <property type="match status" value="1"/>
</dbReference>
<dbReference type="SMART" id="SM00409">
    <property type="entry name" value="IG"/>
    <property type="match status" value="1"/>
</dbReference>
<keyword evidence="6" id="KW-1279">T cell receptor</keyword>
<keyword evidence="9" id="KW-1185">Reference proteome</keyword>
<dbReference type="SMART" id="SM00406">
    <property type="entry name" value="IGv"/>
    <property type="match status" value="1"/>
</dbReference>
<sequence>MWLSFAFRWWFNIPTIFPFSTFFFLLGRSNGDSVTQTAGLVTRVEGAPVILNCTYQTTYSGSFLFWYVQYPDKAPQLLLKSATESQRTESRGFHATLVKKENSFHLQKPAVQPSDSAVYYCAVKGTVRGTAGGAEHKPAGAQEGLGREGYFLFLGSV</sequence>
<evidence type="ECO:0000256" key="5">
    <source>
        <dbReference type="ARBA" id="ARBA00023319"/>
    </source>
</evidence>
<dbReference type="Gene3D" id="2.60.40.10">
    <property type="entry name" value="Immunoglobulins"/>
    <property type="match status" value="1"/>
</dbReference>
<evidence type="ECO:0000313" key="9">
    <source>
        <dbReference type="Proteomes" id="UP000694422"/>
    </source>
</evidence>
<evidence type="ECO:0000256" key="1">
    <source>
        <dbReference type="ARBA" id="ARBA00022729"/>
    </source>
</evidence>
<keyword evidence="4" id="KW-0675">Receptor</keyword>
<dbReference type="AlphaFoldDB" id="A0A8C9UQY5"/>
<name>A0A8C9UQY5_SPEDA</name>
<evidence type="ECO:0000256" key="4">
    <source>
        <dbReference type="ARBA" id="ARBA00023170"/>
    </source>
</evidence>
<evidence type="ECO:0000256" key="3">
    <source>
        <dbReference type="ARBA" id="ARBA00023130"/>
    </source>
</evidence>
<accession>A0A8C9UQY5</accession>
<keyword evidence="5" id="KW-0393">Immunoglobulin domain</keyword>
<dbReference type="GO" id="GO:0042101">
    <property type="term" value="C:T cell receptor complex"/>
    <property type="evidence" value="ECO:0007669"/>
    <property type="project" value="UniProtKB-KW"/>
</dbReference>
<organism evidence="8 9">
    <name type="scientific">Spermophilus dauricus</name>
    <name type="common">Daurian ground squirrel</name>
    <dbReference type="NCBI Taxonomy" id="99837"/>
    <lineage>
        <taxon>Eukaryota</taxon>
        <taxon>Metazoa</taxon>
        <taxon>Chordata</taxon>
        <taxon>Craniata</taxon>
        <taxon>Vertebrata</taxon>
        <taxon>Euteleostomi</taxon>
        <taxon>Mammalia</taxon>
        <taxon>Eutheria</taxon>
        <taxon>Euarchontoglires</taxon>
        <taxon>Glires</taxon>
        <taxon>Rodentia</taxon>
        <taxon>Sciuromorpha</taxon>
        <taxon>Sciuridae</taxon>
        <taxon>Xerinae</taxon>
        <taxon>Marmotini</taxon>
        <taxon>Spermophilus</taxon>
    </lineage>
</organism>
<keyword evidence="2" id="KW-0391">Immunity</keyword>
<dbReference type="Pfam" id="PF07686">
    <property type="entry name" value="V-set"/>
    <property type="match status" value="1"/>
</dbReference>
<dbReference type="InterPro" id="IPR051287">
    <property type="entry name" value="TCR_variable_region"/>
</dbReference>
<dbReference type="Ensembl" id="ENSSDAT00000016222.1">
    <property type="protein sequence ID" value="ENSSDAP00000014318.1"/>
    <property type="gene ID" value="ENSSDAG00000012914.1"/>
</dbReference>
<reference evidence="8" key="2">
    <citation type="submission" date="2025-09" db="UniProtKB">
        <authorList>
            <consortium name="Ensembl"/>
        </authorList>
    </citation>
    <scope>IDENTIFICATION</scope>
</reference>
<proteinExistence type="predicted"/>
<evidence type="ECO:0000256" key="6">
    <source>
        <dbReference type="ARBA" id="ARBA00043266"/>
    </source>
</evidence>
<keyword evidence="1" id="KW-0732">Signal</keyword>
<evidence type="ECO:0000259" key="7">
    <source>
        <dbReference type="PROSITE" id="PS50835"/>
    </source>
</evidence>
<dbReference type="InterPro" id="IPR007110">
    <property type="entry name" value="Ig-like_dom"/>
</dbReference>
<dbReference type="PANTHER" id="PTHR19367:SF42">
    <property type="entry name" value="T CELL RECEPTOR ALPHA VARIABLE 18"/>
    <property type="match status" value="1"/>
</dbReference>
<dbReference type="InterPro" id="IPR036179">
    <property type="entry name" value="Ig-like_dom_sf"/>
</dbReference>
<dbReference type="GO" id="GO:0002250">
    <property type="term" value="P:adaptive immune response"/>
    <property type="evidence" value="ECO:0007669"/>
    <property type="project" value="UniProtKB-KW"/>
</dbReference>
<protein>
    <recommendedName>
        <fullName evidence="7">Ig-like domain-containing protein</fullName>
    </recommendedName>
</protein>
<keyword evidence="3" id="KW-1064">Adaptive immunity</keyword>
<dbReference type="SUPFAM" id="SSF48726">
    <property type="entry name" value="Immunoglobulin"/>
    <property type="match status" value="1"/>
</dbReference>
<dbReference type="Proteomes" id="UP000694422">
    <property type="component" value="Unplaced"/>
</dbReference>
<evidence type="ECO:0000313" key="8">
    <source>
        <dbReference type="Ensembl" id="ENSSDAP00000014318.1"/>
    </source>
</evidence>
<reference evidence="8" key="1">
    <citation type="submission" date="2025-08" db="UniProtKB">
        <authorList>
            <consortium name="Ensembl"/>
        </authorList>
    </citation>
    <scope>IDENTIFICATION</scope>
</reference>
<dbReference type="InterPro" id="IPR003599">
    <property type="entry name" value="Ig_sub"/>
</dbReference>
<dbReference type="InterPro" id="IPR013106">
    <property type="entry name" value="Ig_V-set"/>
</dbReference>
<feature type="domain" description="Ig-like" evidence="7">
    <location>
        <begin position="14"/>
        <end position="140"/>
    </location>
</feature>
<dbReference type="InterPro" id="IPR013783">
    <property type="entry name" value="Ig-like_fold"/>
</dbReference>